<dbReference type="InterPro" id="IPR013217">
    <property type="entry name" value="Methyltransf_12"/>
</dbReference>
<feature type="compositionally biased region" description="Low complexity" evidence="1">
    <location>
        <begin position="23"/>
        <end position="48"/>
    </location>
</feature>
<dbReference type="Proteomes" id="UP001161325">
    <property type="component" value="Unassembled WGS sequence"/>
</dbReference>
<evidence type="ECO:0000313" key="4">
    <source>
        <dbReference type="Proteomes" id="UP001161325"/>
    </source>
</evidence>
<dbReference type="CDD" id="cd02440">
    <property type="entry name" value="AdoMet_MTases"/>
    <property type="match status" value="1"/>
</dbReference>
<protein>
    <recommendedName>
        <fullName evidence="2">Methyltransferase type 12 domain-containing protein</fullName>
    </recommendedName>
</protein>
<dbReference type="EMBL" id="BRXS01000007">
    <property type="protein sequence ID" value="GLC27889.1"/>
    <property type="molecule type" value="Genomic_DNA"/>
</dbReference>
<dbReference type="SUPFAM" id="SSF53335">
    <property type="entry name" value="S-adenosyl-L-methionine-dependent methyltransferases"/>
    <property type="match status" value="1"/>
</dbReference>
<proteinExistence type="predicted"/>
<dbReference type="AlphaFoldDB" id="A0AA37Q7A8"/>
<reference evidence="3" key="1">
    <citation type="submission" date="2022-08" db="EMBL/GenBank/DDBJ databases">
        <title>Draft genome sequencing of Roseisolibacter agri AW1220.</title>
        <authorList>
            <person name="Tobiishi Y."/>
            <person name="Tonouchi A."/>
        </authorList>
    </citation>
    <scope>NUCLEOTIDE SEQUENCE</scope>
    <source>
        <strain evidence="3">AW1220</strain>
    </source>
</reference>
<comment type="caution">
    <text evidence="3">The sequence shown here is derived from an EMBL/GenBank/DDBJ whole genome shotgun (WGS) entry which is preliminary data.</text>
</comment>
<dbReference type="RefSeq" id="WP_284352318.1">
    <property type="nucleotide sequence ID" value="NZ_BRXS01000007.1"/>
</dbReference>
<dbReference type="InterPro" id="IPR029063">
    <property type="entry name" value="SAM-dependent_MTases_sf"/>
</dbReference>
<name>A0AA37Q7A8_9BACT</name>
<sequence>MSAALRQSILALAIVTTACRGGSATPASRADSAPAARADADTTAAADSITPRRASRGAAADRFPTPSRPVSDIVAPRWSSEESRDDAGEARQVLDLMKVGPGTNVADVGAGDGYYTVRVAERVAPKGTVWAEDIEADYLRLLQRRLRTTPQPNVVLTLGEPHDPRLPPDAVDVALLIHMYHEIEQPFGLLYNLWPSLRPGARVGILDTTRPTNQHGTPPALLKCELEAMGYRQTSFHQTSPNEYLAVFAAPENEAALTAPDRVKGRLDALGCDRIARRTAEGGE</sequence>
<dbReference type="PROSITE" id="PS51257">
    <property type="entry name" value="PROKAR_LIPOPROTEIN"/>
    <property type="match status" value="1"/>
</dbReference>
<feature type="domain" description="Methyltransferase type 12" evidence="2">
    <location>
        <begin position="107"/>
        <end position="202"/>
    </location>
</feature>
<evidence type="ECO:0000256" key="1">
    <source>
        <dbReference type="SAM" id="MobiDB-lite"/>
    </source>
</evidence>
<gene>
    <name evidence="3" type="ORF">rosag_44020</name>
</gene>
<feature type="region of interest" description="Disordered" evidence="1">
    <location>
        <begin position="22"/>
        <end position="87"/>
    </location>
</feature>
<evidence type="ECO:0000313" key="3">
    <source>
        <dbReference type="EMBL" id="GLC27889.1"/>
    </source>
</evidence>
<dbReference type="Pfam" id="PF08242">
    <property type="entry name" value="Methyltransf_12"/>
    <property type="match status" value="1"/>
</dbReference>
<keyword evidence="4" id="KW-1185">Reference proteome</keyword>
<organism evidence="3 4">
    <name type="scientific">Roseisolibacter agri</name>
    <dbReference type="NCBI Taxonomy" id="2014610"/>
    <lineage>
        <taxon>Bacteria</taxon>
        <taxon>Pseudomonadati</taxon>
        <taxon>Gemmatimonadota</taxon>
        <taxon>Gemmatimonadia</taxon>
        <taxon>Gemmatimonadales</taxon>
        <taxon>Gemmatimonadaceae</taxon>
        <taxon>Roseisolibacter</taxon>
    </lineage>
</organism>
<evidence type="ECO:0000259" key="2">
    <source>
        <dbReference type="Pfam" id="PF08242"/>
    </source>
</evidence>
<accession>A0AA37Q7A8</accession>
<dbReference type="Gene3D" id="3.40.50.150">
    <property type="entry name" value="Vaccinia Virus protein VP39"/>
    <property type="match status" value="1"/>
</dbReference>